<accession>A0ABX0TKI4</accession>
<dbReference type="InterPro" id="IPR048469">
    <property type="entry name" value="YchJ-like_M"/>
</dbReference>
<dbReference type="InterPro" id="IPR023006">
    <property type="entry name" value="YchJ-like"/>
</dbReference>
<protein>
    <recommendedName>
        <fullName evidence="2">UPF0225 protein FHR86_003345</fullName>
    </recommendedName>
</protein>
<dbReference type="RefSeq" id="WP_314325022.1">
    <property type="nucleotide sequence ID" value="NZ_BAAAVO010000005.1"/>
</dbReference>
<evidence type="ECO:0000256" key="1">
    <source>
        <dbReference type="ARBA" id="ARBA00010839"/>
    </source>
</evidence>
<gene>
    <name evidence="4" type="ORF">FHR86_003345</name>
</gene>
<evidence type="ECO:0000256" key="2">
    <source>
        <dbReference type="HAMAP-Rule" id="MF_00612"/>
    </source>
</evidence>
<dbReference type="HAMAP" id="MF_00612">
    <property type="entry name" value="UPF0225"/>
    <property type="match status" value="1"/>
</dbReference>
<dbReference type="PANTHER" id="PTHR33747:SF1">
    <property type="entry name" value="ADENYLATE CYCLASE-ASSOCIATED CAP C-TERMINAL DOMAIN-CONTAINING PROTEIN"/>
    <property type="match status" value="1"/>
</dbReference>
<dbReference type="Gene3D" id="3.10.450.50">
    <property type="match status" value="1"/>
</dbReference>
<dbReference type="Pfam" id="PF02810">
    <property type="entry name" value="SEC-C"/>
    <property type="match status" value="1"/>
</dbReference>
<evidence type="ECO:0000313" key="4">
    <source>
        <dbReference type="EMBL" id="NIJ02997.1"/>
    </source>
</evidence>
<dbReference type="InterPro" id="IPR004027">
    <property type="entry name" value="SEC_C_motif"/>
</dbReference>
<dbReference type="Proteomes" id="UP000802392">
    <property type="component" value="Unassembled WGS sequence"/>
</dbReference>
<dbReference type="PANTHER" id="PTHR33747">
    <property type="entry name" value="UPF0225 PROTEIN SCO1677"/>
    <property type="match status" value="1"/>
</dbReference>
<comment type="similarity">
    <text evidence="1 2">Belongs to the UPF0225 family.</text>
</comment>
<comment type="caution">
    <text evidence="4">The sequence shown here is derived from an EMBL/GenBank/DDBJ whole genome shotgun (WGS) entry which is preliminary data.</text>
</comment>
<feature type="domain" description="YchJ-like middle NTF2-like" evidence="3">
    <location>
        <begin position="37"/>
        <end position="131"/>
    </location>
</feature>
<dbReference type="InterPro" id="IPR032710">
    <property type="entry name" value="NTF2-like_dom_sf"/>
</dbReference>
<dbReference type="SUPFAM" id="SSF54427">
    <property type="entry name" value="NTF2-like"/>
    <property type="match status" value="1"/>
</dbReference>
<sequence>MTIDLTRLRNGTCPCLSGEQYQDCCGRFHSGNADAPTAEQLMRSRYSAFVVLDSDYLLDTWHADTRPAAMELDPDTEWRRLDIVSTRNGGPLDTSGTVEFAAYFRSDGGRGVQRETSRFVREGKRWYYVDGDVA</sequence>
<dbReference type="EMBL" id="JAAOZD010000007">
    <property type="protein sequence ID" value="NIJ02997.1"/>
    <property type="molecule type" value="Genomic_DNA"/>
</dbReference>
<dbReference type="SUPFAM" id="SSF103642">
    <property type="entry name" value="Sec-C motif"/>
    <property type="match status" value="1"/>
</dbReference>
<reference evidence="4 5" key="1">
    <citation type="submission" date="2020-03" db="EMBL/GenBank/DDBJ databases">
        <title>Genomic Encyclopedia of Type Strains, Phase III (KMG-III): the genomes of soil and plant-associated and newly described type strains.</title>
        <authorList>
            <person name="Whitman W."/>
        </authorList>
    </citation>
    <scope>NUCLEOTIDE SEQUENCE [LARGE SCALE GENOMIC DNA]</scope>
    <source>
        <strain evidence="4 5">CECT 4207</strain>
    </source>
</reference>
<keyword evidence="5" id="KW-1185">Reference proteome</keyword>
<proteinExistence type="inferred from homology"/>
<evidence type="ECO:0000313" key="5">
    <source>
        <dbReference type="Proteomes" id="UP000802392"/>
    </source>
</evidence>
<organism evidence="4 5">
    <name type="scientific">Paenarthrobacter ilicis</name>
    <dbReference type="NCBI Taxonomy" id="43665"/>
    <lineage>
        <taxon>Bacteria</taxon>
        <taxon>Bacillati</taxon>
        <taxon>Actinomycetota</taxon>
        <taxon>Actinomycetes</taxon>
        <taxon>Micrococcales</taxon>
        <taxon>Micrococcaceae</taxon>
        <taxon>Paenarthrobacter</taxon>
    </lineage>
</organism>
<dbReference type="Pfam" id="PF17775">
    <property type="entry name" value="YchJ_M-like"/>
    <property type="match status" value="1"/>
</dbReference>
<name>A0ABX0TKI4_9MICC</name>
<evidence type="ECO:0000259" key="3">
    <source>
        <dbReference type="Pfam" id="PF17775"/>
    </source>
</evidence>